<dbReference type="Proteomes" id="UP001141806">
    <property type="component" value="Unassembled WGS sequence"/>
</dbReference>
<dbReference type="AlphaFoldDB" id="A0A9Q0L3P0"/>
<dbReference type="InterPro" id="IPR008271">
    <property type="entry name" value="Ser/Thr_kinase_AS"/>
</dbReference>
<dbReference type="GO" id="GO:0032991">
    <property type="term" value="C:protein-containing complex"/>
    <property type="evidence" value="ECO:0007669"/>
    <property type="project" value="UniProtKB-ARBA"/>
</dbReference>
<protein>
    <recommendedName>
        <fullName evidence="9">Mitotic checkpoint serine/threonine-protein kinase BUB1</fullName>
    </recommendedName>
</protein>
<name>A0A9Q0L3P0_9MAGN</name>
<dbReference type="PROSITE" id="PS51489">
    <property type="entry name" value="BUB1_N"/>
    <property type="match status" value="1"/>
</dbReference>
<keyword evidence="8" id="KW-1185">Reference proteome</keyword>
<dbReference type="Gene3D" id="1.25.40.430">
    <property type="match status" value="1"/>
</dbReference>
<dbReference type="SMART" id="SM00220">
    <property type="entry name" value="S_TKc"/>
    <property type="match status" value="1"/>
</dbReference>
<dbReference type="GO" id="GO:0004672">
    <property type="term" value="F:protein kinase activity"/>
    <property type="evidence" value="ECO:0007669"/>
    <property type="project" value="InterPro"/>
</dbReference>
<dbReference type="SMART" id="SM00777">
    <property type="entry name" value="Mad3_BUB1_I"/>
    <property type="match status" value="1"/>
</dbReference>
<dbReference type="GO" id="GO:0005524">
    <property type="term" value="F:ATP binding"/>
    <property type="evidence" value="ECO:0007669"/>
    <property type="project" value="InterPro"/>
</dbReference>
<keyword evidence="2" id="KW-0158">Chromosome</keyword>
<evidence type="ECO:0000256" key="4">
    <source>
        <dbReference type="ARBA" id="ARBA00023328"/>
    </source>
</evidence>
<dbReference type="InterPro" id="IPR015661">
    <property type="entry name" value="Bub1/Mad3"/>
</dbReference>
<evidence type="ECO:0000313" key="8">
    <source>
        <dbReference type="Proteomes" id="UP001141806"/>
    </source>
</evidence>
<evidence type="ECO:0000259" key="6">
    <source>
        <dbReference type="PROSITE" id="PS51489"/>
    </source>
</evidence>
<evidence type="ECO:0000256" key="1">
    <source>
        <dbReference type="ARBA" id="ARBA00004629"/>
    </source>
</evidence>
<reference evidence="7" key="1">
    <citation type="journal article" date="2023" name="Plant J.">
        <title>The genome of the king protea, Protea cynaroides.</title>
        <authorList>
            <person name="Chang J."/>
            <person name="Duong T.A."/>
            <person name="Schoeman C."/>
            <person name="Ma X."/>
            <person name="Roodt D."/>
            <person name="Barker N."/>
            <person name="Li Z."/>
            <person name="Van de Peer Y."/>
            <person name="Mizrachi E."/>
        </authorList>
    </citation>
    <scope>NUCLEOTIDE SEQUENCE</scope>
    <source>
        <tissue evidence="7">Young leaves</tissue>
    </source>
</reference>
<evidence type="ECO:0000256" key="2">
    <source>
        <dbReference type="ARBA" id="ARBA00022454"/>
    </source>
</evidence>
<dbReference type="Pfam" id="PF08311">
    <property type="entry name" value="Mad3_BUB1_I"/>
    <property type="match status" value="1"/>
</dbReference>
<dbReference type="Pfam" id="PF00069">
    <property type="entry name" value="Pkinase"/>
    <property type="match status" value="1"/>
</dbReference>
<feature type="domain" description="BUB1 N-terminal" evidence="6">
    <location>
        <begin position="1"/>
        <end position="168"/>
    </location>
</feature>
<dbReference type="EMBL" id="JAMYWD010000001">
    <property type="protein sequence ID" value="KAJ4981953.1"/>
    <property type="molecule type" value="Genomic_DNA"/>
</dbReference>
<gene>
    <name evidence="7" type="ORF">NE237_032790</name>
</gene>
<dbReference type="Gene3D" id="1.10.510.10">
    <property type="entry name" value="Transferase(Phosphotransferase) domain 1"/>
    <property type="match status" value="1"/>
</dbReference>
<feature type="domain" description="Protein kinase" evidence="5">
    <location>
        <begin position="223"/>
        <end position="526"/>
    </location>
</feature>
<dbReference type="PROSITE" id="PS50011">
    <property type="entry name" value="PROTEIN_KINASE_DOM"/>
    <property type="match status" value="1"/>
</dbReference>
<keyword evidence="4" id="KW-0137">Centromere</keyword>
<sequence length="526" mass="60532">MAVICRDSGDNASANDPLLPWLWSIKKALDDLSSTADSASQFETLLKDCILKFKDDDRYKNDVRFLKIWFLYLDAVHDFESVFKMMEDSRICTTYSLLYISYALFLESKGKLVDALEIYRMGISRNAKPLERLKKAEALFLGRMSAIVDACSLQEIDCRESVDPGKSFVNPWSISTFNDLLMKMKNQILKYNGYHASNKNYSGRVPLSSLQRNKIIEIGGKKYQIKGCAGQGGFAKVFRAYINSNPDDVVALKIQKPAFPWEFYMYRQLDNRIVDKERPSFGFAQRVHVFSDYSVLVCDYLGQGTLQDAINSYIVTGHKMDEELCIYYTIEMLHMLEILHSASIIHGDFKPDNLLMRYARNELIEEGFCSRTGAWCDQGLCLVDWGRGMDLSLFPDGTVFKGDCRTSGFCCVEMQENKPWRFQVDTYGLCVIVHMMLHGSYMEIQKVSSDGSYIYQPKSSLKRYWNVELWKKLFTELLNMDSGDDHKKVLRSLRASFEDYMCSNPQLIKKLKQLLVRQRNTLCSSA</sequence>
<comment type="caution">
    <text evidence="7">The sequence shown here is derived from an EMBL/GenBank/DDBJ whole genome shotgun (WGS) entry which is preliminary data.</text>
</comment>
<dbReference type="GO" id="GO:0051754">
    <property type="term" value="P:meiotic sister chromatid cohesion, centromeric"/>
    <property type="evidence" value="ECO:0007669"/>
    <property type="project" value="TreeGrafter"/>
</dbReference>
<comment type="subcellular location">
    <subcellularLocation>
        <location evidence="1">Chromosome</location>
        <location evidence="1">Centromere</location>
        <location evidence="1">Kinetochore</location>
    </subcellularLocation>
</comment>
<keyword evidence="3" id="KW-0995">Kinetochore</keyword>
<accession>A0A9Q0L3P0</accession>
<evidence type="ECO:0008006" key="9">
    <source>
        <dbReference type="Google" id="ProtNLM"/>
    </source>
</evidence>
<dbReference type="GO" id="GO:0007094">
    <property type="term" value="P:mitotic spindle assembly checkpoint signaling"/>
    <property type="evidence" value="ECO:0007669"/>
    <property type="project" value="InterPro"/>
</dbReference>
<dbReference type="InterPro" id="IPR011009">
    <property type="entry name" value="Kinase-like_dom_sf"/>
</dbReference>
<evidence type="ECO:0000259" key="5">
    <source>
        <dbReference type="PROSITE" id="PS50011"/>
    </source>
</evidence>
<dbReference type="InterPro" id="IPR000719">
    <property type="entry name" value="Prot_kinase_dom"/>
</dbReference>
<evidence type="ECO:0000313" key="7">
    <source>
        <dbReference type="EMBL" id="KAJ4981953.1"/>
    </source>
</evidence>
<dbReference type="PROSITE" id="PS00108">
    <property type="entry name" value="PROTEIN_KINASE_ST"/>
    <property type="match status" value="1"/>
</dbReference>
<proteinExistence type="predicted"/>
<dbReference type="InterPro" id="IPR013212">
    <property type="entry name" value="Mad3/Bub1_I"/>
</dbReference>
<dbReference type="PANTHER" id="PTHR14030:SF4">
    <property type="entry name" value="BUB1 KINASE, ISOFORM A-RELATED"/>
    <property type="match status" value="1"/>
</dbReference>
<evidence type="ECO:0000256" key="3">
    <source>
        <dbReference type="ARBA" id="ARBA00022838"/>
    </source>
</evidence>
<dbReference type="SUPFAM" id="SSF56112">
    <property type="entry name" value="Protein kinase-like (PK-like)"/>
    <property type="match status" value="1"/>
</dbReference>
<dbReference type="PANTHER" id="PTHR14030">
    <property type="entry name" value="MITOTIC CHECKPOINT SERINE/THREONINE-PROTEIN KINASE BUB1"/>
    <property type="match status" value="1"/>
</dbReference>
<dbReference type="OrthoDB" id="248495at2759"/>
<dbReference type="GO" id="GO:0000776">
    <property type="term" value="C:kinetochore"/>
    <property type="evidence" value="ECO:0007669"/>
    <property type="project" value="UniProtKB-KW"/>
</dbReference>
<organism evidence="7 8">
    <name type="scientific">Protea cynaroides</name>
    <dbReference type="NCBI Taxonomy" id="273540"/>
    <lineage>
        <taxon>Eukaryota</taxon>
        <taxon>Viridiplantae</taxon>
        <taxon>Streptophyta</taxon>
        <taxon>Embryophyta</taxon>
        <taxon>Tracheophyta</taxon>
        <taxon>Spermatophyta</taxon>
        <taxon>Magnoliopsida</taxon>
        <taxon>Proteales</taxon>
        <taxon>Proteaceae</taxon>
        <taxon>Protea</taxon>
    </lineage>
</organism>